<evidence type="ECO:0000256" key="8">
    <source>
        <dbReference type="ARBA" id="ARBA00038408"/>
    </source>
</evidence>
<name>A0ABW5YS39_9SPHI</name>
<keyword evidence="7" id="KW-0143">Chaperone</keyword>
<dbReference type="SUPFAM" id="SSF109998">
    <property type="entry name" value="Triger factor/SurA peptide-binding domain-like"/>
    <property type="match status" value="1"/>
</dbReference>
<keyword evidence="5" id="KW-1133">Transmembrane helix</keyword>
<dbReference type="InterPro" id="IPR023058">
    <property type="entry name" value="PPIase_PpiC_CS"/>
</dbReference>
<dbReference type="Proteomes" id="UP001597509">
    <property type="component" value="Unassembled WGS sequence"/>
</dbReference>
<dbReference type="InterPro" id="IPR000297">
    <property type="entry name" value="PPIase_PpiC"/>
</dbReference>
<comment type="subcellular location">
    <subcellularLocation>
        <location evidence="1">Cell inner membrane</location>
        <topology evidence="1">Single-pass type II membrane protein</topology>
        <orientation evidence="1">Periplasmic side</orientation>
    </subcellularLocation>
</comment>
<evidence type="ECO:0000313" key="13">
    <source>
        <dbReference type="EMBL" id="MFD2903173.1"/>
    </source>
</evidence>
<evidence type="ECO:0000256" key="3">
    <source>
        <dbReference type="ARBA" id="ARBA00022519"/>
    </source>
</evidence>
<evidence type="ECO:0000256" key="10">
    <source>
        <dbReference type="ARBA" id="ARBA00042775"/>
    </source>
</evidence>
<keyword evidence="3" id="KW-0997">Cell inner membrane</keyword>
<protein>
    <recommendedName>
        <fullName evidence="9">Periplasmic chaperone PpiD</fullName>
    </recommendedName>
    <alternativeName>
        <fullName evidence="10">Periplasmic folding chaperone</fullName>
    </alternativeName>
</protein>
<dbReference type="SUPFAM" id="SSF54534">
    <property type="entry name" value="FKBP-like"/>
    <property type="match status" value="1"/>
</dbReference>
<dbReference type="InterPro" id="IPR046357">
    <property type="entry name" value="PPIase_dom_sf"/>
</dbReference>
<evidence type="ECO:0000256" key="9">
    <source>
        <dbReference type="ARBA" id="ARBA00040743"/>
    </source>
</evidence>
<evidence type="ECO:0000256" key="4">
    <source>
        <dbReference type="ARBA" id="ARBA00022692"/>
    </source>
</evidence>
<organism evidence="13 14">
    <name type="scientific">Sphingobacterium anhuiense</name>
    <dbReference type="NCBI Taxonomy" id="493780"/>
    <lineage>
        <taxon>Bacteria</taxon>
        <taxon>Pseudomonadati</taxon>
        <taxon>Bacteroidota</taxon>
        <taxon>Sphingobacteriia</taxon>
        <taxon>Sphingobacteriales</taxon>
        <taxon>Sphingobacteriaceae</taxon>
        <taxon>Sphingobacterium</taxon>
    </lineage>
</organism>
<dbReference type="PROSITE" id="PS50198">
    <property type="entry name" value="PPIC_PPIASE_2"/>
    <property type="match status" value="1"/>
</dbReference>
<evidence type="ECO:0000256" key="5">
    <source>
        <dbReference type="ARBA" id="ARBA00022989"/>
    </source>
</evidence>
<dbReference type="Pfam" id="PF13145">
    <property type="entry name" value="Rotamase_2"/>
    <property type="match status" value="1"/>
</dbReference>
<evidence type="ECO:0000256" key="11">
    <source>
        <dbReference type="PROSITE-ProRule" id="PRU00278"/>
    </source>
</evidence>
<feature type="domain" description="PpiC" evidence="12">
    <location>
        <begin position="345"/>
        <end position="443"/>
    </location>
</feature>
<dbReference type="PANTHER" id="PTHR47529:SF1">
    <property type="entry name" value="PERIPLASMIC CHAPERONE PPID"/>
    <property type="match status" value="1"/>
</dbReference>
<comment type="similarity">
    <text evidence="8">Belongs to the PpiD chaperone family.</text>
</comment>
<evidence type="ECO:0000259" key="12">
    <source>
        <dbReference type="PROSITE" id="PS50198"/>
    </source>
</evidence>
<dbReference type="Gene3D" id="3.10.50.40">
    <property type="match status" value="1"/>
</dbReference>
<keyword evidence="4" id="KW-0812">Transmembrane</keyword>
<dbReference type="InterPro" id="IPR027304">
    <property type="entry name" value="Trigger_fact/SurA_dom_sf"/>
</dbReference>
<evidence type="ECO:0000313" key="14">
    <source>
        <dbReference type="Proteomes" id="UP001597509"/>
    </source>
</evidence>
<gene>
    <name evidence="13" type="ORF">ACFS6I_04515</name>
</gene>
<keyword evidence="14" id="KW-1185">Reference proteome</keyword>
<evidence type="ECO:0000256" key="1">
    <source>
        <dbReference type="ARBA" id="ARBA00004382"/>
    </source>
</evidence>
<keyword evidence="11" id="KW-0697">Rotamase</keyword>
<evidence type="ECO:0000256" key="2">
    <source>
        <dbReference type="ARBA" id="ARBA00022475"/>
    </source>
</evidence>
<accession>A0ABW5YS39</accession>
<dbReference type="EMBL" id="JBHUPE010000003">
    <property type="protein sequence ID" value="MFD2903173.1"/>
    <property type="molecule type" value="Genomic_DNA"/>
</dbReference>
<proteinExistence type="inferred from homology"/>
<reference evidence="14" key="1">
    <citation type="journal article" date="2019" name="Int. J. Syst. Evol. Microbiol.">
        <title>The Global Catalogue of Microorganisms (GCM) 10K type strain sequencing project: providing services to taxonomists for standard genome sequencing and annotation.</title>
        <authorList>
            <consortium name="The Broad Institute Genomics Platform"/>
            <consortium name="The Broad Institute Genome Sequencing Center for Infectious Disease"/>
            <person name="Wu L."/>
            <person name="Ma J."/>
        </authorList>
    </citation>
    <scope>NUCLEOTIDE SEQUENCE [LARGE SCALE GENOMIC DNA]</scope>
    <source>
        <strain evidence="14">KCTC 22209</strain>
    </source>
</reference>
<dbReference type="InterPro" id="IPR052029">
    <property type="entry name" value="PpiD_chaperone"/>
</dbReference>
<keyword evidence="2" id="KW-1003">Cell membrane</keyword>
<evidence type="ECO:0000256" key="7">
    <source>
        <dbReference type="ARBA" id="ARBA00023186"/>
    </source>
</evidence>
<dbReference type="PANTHER" id="PTHR47529">
    <property type="entry name" value="PEPTIDYL-PROLYL CIS-TRANS ISOMERASE D"/>
    <property type="match status" value="1"/>
</dbReference>
<keyword evidence="6" id="KW-0472">Membrane</keyword>
<sequence>MGLMSFLRNRAGFILTGAMAVAILAFLLGDVVKSGTPFWAKNQNRVAEINGEKIDFQEFNQQVDQTAEMFKQQMGGNLTPQMKSYAVQQVWNQLLQKEILKSEIEKIGLEVGKNELNDLVTGNRPSNQIVQAFTDPQTGQFNRNQLLTFISQLNTAGNPQAAQQWEMLLAAVKEERLNNKYSSLLNNSVYVTSLEANDEYQQRNKLANFKYVLLDYAGVKDSEIKITDADYQAYYDEHKNSFKNQEETRSIEYVVVDARPTAKDIDYAKETINRLKTELAASTNDSLFASINSDNKYPYTFVKKGQLSPALDSVLFNVPAGTIVGPYESNGLFEIAKVAQTTVGPDSVKASHILLNATAEGGVQKALAKADSIKGLLAKGESFSSLAVQFSTDQGSKVNGGELGTFPRGQMVPVFDNAVFNGKTGDIKIVESQFGVHIIKIENQIGSAKYVKAAIVDKAIISGKETLNTAHSKANAFLTAATAQNFAQEAQKLGLKATTATRVLAMDNTLDGNEAPRELIKWAFEAKKDDISDRVFETEQSYILARLVDVQPKGILPLATVKKDIEPAVKNAVKAKLLTEKMNAALSGAGSLDQVGQKLGKTPVAVENIVLANPVIPGVSLENKVVGTVFGLQPNKPSKAIEGAQGVYAVQVNGFVNPAAIPDLNAQKKQILAGKLQRSWASIFKALQDKSEITDNRVKFF</sequence>
<keyword evidence="11" id="KW-0413">Isomerase</keyword>
<dbReference type="PROSITE" id="PS01096">
    <property type="entry name" value="PPIC_PPIASE_1"/>
    <property type="match status" value="1"/>
</dbReference>
<evidence type="ECO:0000256" key="6">
    <source>
        <dbReference type="ARBA" id="ARBA00023136"/>
    </source>
</evidence>
<dbReference type="RefSeq" id="WP_380918456.1">
    <property type="nucleotide sequence ID" value="NZ_JBHUPE010000003.1"/>
</dbReference>
<dbReference type="Pfam" id="PF13616">
    <property type="entry name" value="Rotamase_3"/>
    <property type="match status" value="1"/>
</dbReference>
<dbReference type="Pfam" id="PF13623">
    <property type="entry name" value="SurA_N_2"/>
    <property type="match status" value="1"/>
</dbReference>
<comment type="caution">
    <text evidence="13">The sequence shown here is derived from an EMBL/GenBank/DDBJ whole genome shotgun (WGS) entry which is preliminary data.</text>
</comment>